<dbReference type="InterPro" id="IPR036424">
    <property type="entry name" value="UPP_synth-like_sf"/>
</dbReference>
<dbReference type="Gene3D" id="3.40.1180.10">
    <property type="entry name" value="Decaprenyl diphosphate synthase-like"/>
    <property type="match status" value="1"/>
</dbReference>
<comment type="similarity">
    <text evidence="1 3">Belongs to the UPP synthase family.</text>
</comment>
<comment type="caution">
    <text evidence="5">The sequence shown here is derived from an EMBL/GenBank/DDBJ whole genome shotgun (WGS) entry which is preliminary data.</text>
</comment>
<evidence type="ECO:0000256" key="2">
    <source>
        <dbReference type="ARBA" id="ARBA00022679"/>
    </source>
</evidence>
<dbReference type="InParanoid" id="A0A0V0R381"/>
<dbReference type="SUPFAM" id="SSF64005">
    <property type="entry name" value="Undecaprenyl diphosphate synthase"/>
    <property type="match status" value="1"/>
</dbReference>
<dbReference type="OrthoDB" id="4173905at2759"/>
<dbReference type="Proteomes" id="UP000054937">
    <property type="component" value="Unassembled WGS sequence"/>
</dbReference>
<proteinExistence type="inferred from homology"/>
<protein>
    <recommendedName>
        <fullName evidence="3">Alkyl transferase</fullName>
        <ecNumber evidence="3">2.5.1.-</ecNumber>
    </recommendedName>
</protein>
<dbReference type="GO" id="GO:0005783">
    <property type="term" value="C:endoplasmic reticulum"/>
    <property type="evidence" value="ECO:0007669"/>
    <property type="project" value="TreeGrafter"/>
</dbReference>
<dbReference type="GO" id="GO:0045547">
    <property type="term" value="F:ditrans,polycis-polyprenyl diphosphate synthase [(2E,6E)-farnesyl diphosphate specific] activity"/>
    <property type="evidence" value="ECO:0007669"/>
    <property type="project" value="TreeGrafter"/>
</dbReference>
<dbReference type="NCBIfam" id="TIGR00055">
    <property type="entry name" value="uppS"/>
    <property type="match status" value="1"/>
</dbReference>
<gene>
    <name evidence="5" type="ORF">PPERSA_08898</name>
</gene>
<dbReference type="EMBL" id="LDAU01000057">
    <property type="protein sequence ID" value="KRX08794.1"/>
    <property type="molecule type" value="Genomic_DNA"/>
</dbReference>
<reference evidence="5 6" key="1">
    <citation type="journal article" date="2015" name="Sci. Rep.">
        <title>Genome of the facultative scuticociliatosis pathogen Pseudocohnilembus persalinus provides insight into its virulence through horizontal gene transfer.</title>
        <authorList>
            <person name="Xiong J."/>
            <person name="Wang G."/>
            <person name="Cheng J."/>
            <person name="Tian M."/>
            <person name="Pan X."/>
            <person name="Warren A."/>
            <person name="Jiang C."/>
            <person name="Yuan D."/>
            <person name="Miao W."/>
        </authorList>
    </citation>
    <scope>NUCLEOTIDE SEQUENCE [LARGE SCALE GENOMIC DNA]</scope>
    <source>
        <strain evidence="5">36N120E</strain>
    </source>
</reference>
<feature type="region of interest" description="Disordered" evidence="4">
    <location>
        <begin position="144"/>
        <end position="166"/>
    </location>
</feature>
<dbReference type="OMA" id="FDRRDLW"/>
<dbReference type="Pfam" id="PF01255">
    <property type="entry name" value="Prenyltransf"/>
    <property type="match status" value="1"/>
</dbReference>
<evidence type="ECO:0000313" key="5">
    <source>
        <dbReference type="EMBL" id="KRX08794.1"/>
    </source>
</evidence>
<evidence type="ECO:0000256" key="4">
    <source>
        <dbReference type="SAM" id="MobiDB-lite"/>
    </source>
</evidence>
<evidence type="ECO:0000313" key="6">
    <source>
        <dbReference type="Proteomes" id="UP000054937"/>
    </source>
</evidence>
<dbReference type="EC" id="2.5.1.-" evidence="3"/>
<name>A0A0V0R381_PSEPJ</name>
<dbReference type="PANTHER" id="PTHR10291:SF43">
    <property type="entry name" value="DEHYDRODOLICHYL DIPHOSPHATE SYNTHASE COMPLEX SUBUNIT DHDDS"/>
    <property type="match status" value="1"/>
</dbReference>
<keyword evidence="6" id="KW-1185">Reference proteome</keyword>
<dbReference type="InterPro" id="IPR001441">
    <property type="entry name" value="UPP_synth-like"/>
</dbReference>
<organism evidence="5 6">
    <name type="scientific">Pseudocohnilembus persalinus</name>
    <name type="common">Ciliate</name>
    <dbReference type="NCBI Taxonomy" id="266149"/>
    <lineage>
        <taxon>Eukaryota</taxon>
        <taxon>Sar</taxon>
        <taxon>Alveolata</taxon>
        <taxon>Ciliophora</taxon>
        <taxon>Intramacronucleata</taxon>
        <taxon>Oligohymenophorea</taxon>
        <taxon>Scuticociliatia</taxon>
        <taxon>Philasterida</taxon>
        <taxon>Pseudocohnilembidae</taxon>
        <taxon>Pseudocohnilembus</taxon>
    </lineage>
</organism>
<keyword evidence="2 3" id="KW-0808">Transferase</keyword>
<dbReference type="AlphaFoldDB" id="A0A0V0R381"/>
<dbReference type="PANTHER" id="PTHR10291">
    <property type="entry name" value="DEHYDRODOLICHYL DIPHOSPHATE SYNTHASE FAMILY MEMBER"/>
    <property type="match status" value="1"/>
</dbReference>
<sequence length="258" mass="30243">MDGNRRYAQEKKLGKKSEGHKKGFERLKLTLEWCLELGVNIVTVFAFAIENFNREQQEVDLLMDLAKTKLREMANEGEFLEYHQIKVNIIGDLTLLPKDVLKAMEEIMEITKNYKKMEFNICFAYNSSFEINQSLKKTQETLQKQIKENDQQKSDNSQNDLIKNKENNQKVNDSPYQIFLKNLMISQPPDIIIRTSNEIRLSNFLIAQSTNSQLQFIKENWPEISIFSILSIIIQFQLNEKILQAQNQKLKDIIYNIA</sequence>
<dbReference type="CDD" id="cd00475">
    <property type="entry name" value="Cis_IPPS"/>
    <property type="match status" value="1"/>
</dbReference>
<evidence type="ECO:0000256" key="1">
    <source>
        <dbReference type="ARBA" id="ARBA00005432"/>
    </source>
</evidence>
<dbReference type="FunCoup" id="A0A0V0R381">
    <property type="interactions" value="137"/>
</dbReference>
<accession>A0A0V0R381</accession>
<evidence type="ECO:0000256" key="3">
    <source>
        <dbReference type="RuleBase" id="RU363018"/>
    </source>
</evidence>
<dbReference type="GO" id="GO:0016094">
    <property type="term" value="P:polyprenol biosynthetic process"/>
    <property type="evidence" value="ECO:0007669"/>
    <property type="project" value="TreeGrafter"/>
</dbReference>